<evidence type="ECO:0000256" key="3">
    <source>
        <dbReference type="ARBA" id="ARBA00022692"/>
    </source>
</evidence>
<feature type="domain" description="CBS" evidence="12">
    <location>
        <begin position="541"/>
        <end position="600"/>
    </location>
</feature>
<keyword evidence="7" id="KW-0869">Chloride channel</keyword>
<feature type="transmembrane region" description="Helical" evidence="11">
    <location>
        <begin position="367"/>
        <end position="388"/>
    </location>
</feature>
<feature type="transmembrane region" description="Helical" evidence="11">
    <location>
        <begin position="427"/>
        <end position="444"/>
    </location>
</feature>
<evidence type="ECO:0000256" key="9">
    <source>
        <dbReference type="ARBA" id="ARBA00023303"/>
    </source>
</evidence>
<dbReference type="PANTHER" id="PTHR43427:SF6">
    <property type="entry name" value="CHLORIDE CHANNEL PROTEIN CLC-E"/>
    <property type="match status" value="1"/>
</dbReference>
<dbReference type="PANTHER" id="PTHR43427">
    <property type="entry name" value="CHLORIDE CHANNEL PROTEIN CLC-E"/>
    <property type="match status" value="1"/>
</dbReference>
<evidence type="ECO:0000256" key="8">
    <source>
        <dbReference type="ARBA" id="ARBA00023214"/>
    </source>
</evidence>
<keyword evidence="9" id="KW-0407">Ion channel</keyword>
<feature type="transmembrane region" description="Helical" evidence="11">
    <location>
        <begin position="265"/>
        <end position="288"/>
    </location>
</feature>
<evidence type="ECO:0000256" key="4">
    <source>
        <dbReference type="ARBA" id="ARBA00022989"/>
    </source>
</evidence>
<dbReference type="Pfam" id="PF00654">
    <property type="entry name" value="Voltage_CLC"/>
    <property type="match status" value="1"/>
</dbReference>
<dbReference type="CDD" id="cd00400">
    <property type="entry name" value="Voltage_gated_ClC"/>
    <property type="match status" value="1"/>
</dbReference>
<dbReference type="GO" id="GO:0005254">
    <property type="term" value="F:chloride channel activity"/>
    <property type="evidence" value="ECO:0007669"/>
    <property type="project" value="UniProtKB-KW"/>
</dbReference>
<protein>
    <submittedName>
        <fullName evidence="13">Chloride channel protein</fullName>
    </submittedName>
</protein>
<reference evidence="13 14" key="1">
    <citation type="journal article" date="2014" name="World J. Microbiol. Biotechnol.">
        <title>Biodiversity and physiological characteristics of Antarctic and Arctic lichens-associated bacteria.</title>
        <authorList>
            <person name="Lee Y.M."/>
            <person name="Kim E.H."/>
            <person name="Lee H.K."/>
            <person name="Hong S.G."/>
        </authorList>
    </citation>
    <scope>NUCLEOTIDE SEQUENCE [LARGE SCALE GENOMIC DNA]</scope>
    <source>
        <strain evidence="13 14">PAMC 26569</strain>
    </source>
</reference>
<feature type="transmembrane region" description="Helical" evidence="11">
    <location>
        <begin position="342"/>
        <end position="361"/>
    </location>
</feature>
<dbReference type="Gene3D" id="3.10.580.10">
    <property type="entry name" value="CBS-domain"/>
    <property type="match status" value="1"/>
</dbReference>
<dbReference type="InterPro" id="IPR001807">
    <property type="entry name" value="ClC"/>
</dbReference>
<keyword evidence="3 11" id="KW-0812">Transmembrane</keyword>
<evidence type="ECO:0000313" key="14">
    <source>
        <dbReference type="Proteomes" id="UP000500767"/>
    </source>
</evidence>
<comment type="subcellular location">
    <subcellularLocation>
        <location evidence="1">Membrane</location>
        <topology evidence="1">Multi-pass membrane protein</topology>
    </subcellularLocation>
</comment>
<feature type="transmembrane region" description="Helical" evidence="11">
    <location>
        <begin position="96"/>
        <end position="118"/>
    </location>
</feature>
<keyword evidence="5" id="KW-0406">Ion transport</keyword>
<evidence type="ECO:0000256" key="7">
    <source>
        <dbReference type="ARBA" id="ARBA00023173"/>
    </source>
</evidence>
<dbReference type="InterPro" id="IPR000644">
    <property type="entry name" value="CBS_dom"/>
</dbReference>
<evidence type="ECO:0000256" key="10">
    <source>
        <dbReference type="PROSITE-ProRule" id="PRU00703"/>
    </source>
</evidence>
<dbReference type="PRINTS" id="PR00762">
    <property type="entry name" value="CLCHANNEL"/>
</dbReference>
<organism evidence="13 14">
    <name type="scientific">Lichenicola cladoniae</name>
    <dbReference type="NCBI Taxonomy" id="1484109"/>
    <lineage>
        <taxon>Bacteria</taxon>
        <taxon>Pseudomonadati</taxon>
        <taxon>Pseudomonadota</taxon>
        <taxon>Alphaproteobacteria</taxon>
        <taxon>Acetobacterales</taxon>
        <taxon>Acetobacteraceae</taxon>
        <taxon>Lichenicola</taxon>
    </lineage>
</organism>
<sequence length="609" mass="64312">MTSPSAPHLPDSRQAALRAGIASQGAAVKGWVLHAPLTLRALVRTDEIWLAVLAAFTGVLGGLLVVVINSITLLMHRVLFALDNDGRLSGLGQLDPVRAVLVPTIGGLVLGLLGLLLVRYVPGRPVDPIEANAIYGGRMSMRDSLVVMVQTILSNGVGASIGLEAGYTQIGSALASKLGRSFRVRRQDLRVLVGCGAAGAIGAAFDAPIAGAFYAFELVIGTYSLVNLAPVTLASICAILVTHVLGSAAPSLQIEVPVAIGGTDYLPILALGVISALVGIAIMRAVTLSESMFRRSALPVWLRPAVGGLIVGLMALITPAVMSSGHMAMRLGLDAQFGMQQVAVMLVLKAVASAVSIGSGFRGGLFFASLFLGVLTGTLFGDLLALVTSNPLSPVICALISMSALAVAVVGGPLTMVFLALESTGSLPLTSAVLAASVVSSLTVRRTFGYSFATWRFHLRGESIRSAVDIGWMRNLTVGRMMRREVRTIRRDTSLAAVRRDYPLGSAHRIILVDEAGAYAGLVLVPELHGSEEDVTRLDQLVHYPNVMLLPQMTVKEAVALFESAEADALVVVDDANTRQVLGELTEQYALRRYTEELDRTRRELSGER</sequence>
<dbReference type="InterPro" id="IPR014743">
    <property type="entry name" value="Cl-channel_core"/>
</dbReference>
<feature type="transmembrane region" description="Helical" evidence="11">
    <location>
        <begin position="300"/>
        <end position="321"/>
    </location>
</feature>
<keyword evidence="10" id="KW-0129">CBS domain</keyword>
<keyword evidence="6 11" id="KW-0472">Membrane</keyword>
<keyword evidence="14" id="KW-1185">Reference proteome</keyword>
<keyword evidence="8" id="KW-0868">Chloride</keyword>
<dbReference type="PROSITE" id="PS51371">
    <property type="entry name" value="CBS"/>
    <property type="match status" value="1"/>
</dbReference>
<dbReference type="Gene3D" id="1.10.3080.10">
    <property type="entry name" value="Clc chloride channel"/>
    <property type="match status" value="1"/>
</dbReference>
<feature type="transmembrane region" description="Helical" evidence="11">
    <location>
        <begin position="222"/>
        <end position="245"/>
    </location>
</feature>
<evidence type="ECO:0000259" key="12">
    <source>
        <dbReference type="PROSITE" id="PS51371"/>
    </source>
</evidence>
<name>A0A6M8HWK0_9PROT</name>
<feature type="transmembrane region" description="Helical" evidence="11">
    <location>
        <begin position="48"/>
        <end position="76"/>
    </location>
</feature>
<keyword evidence="2" id="KW-0813">Transport</keyword>
<evidence type="ECO:0000256" key="5">
    <source>
        <dbReference type="ARBA" id="ARBA00023065"/>
    </source>
</evidence>
<evidence type="ECO:0000256" key="11">
    <source>
        <dbReference type="SAM" id="Phobius"/>
    </source>
</evidence>
<proteinExistence type="predicted"/>
<evidence type="ECO:0000313" key="13">
    <source>
        <dbReference type="EMBL" id="QKE92527.1"/>
    </source>
</evidence>
<dbReference type="AlphaFoldDB" id="A0A6M8HWK0"/>
<dbReference type="GO" id="GO:0034707">
    <property type="term" value="C:chloride channel complex"/>
    <property type="evidence" value="ECO:0007669"/>
    <property type="project" value="UniProtKB-KW"/>
</dbReference>
<keyword evidence="4 11" id="KW-1133">Transmembrane helix</keyword>
<dbReference type="KEGG" id="lck:HN018_08530"/>
<dbReference type="Proteomes" id="UP000500767">
    <property type="component" value="Chromosome"/>
</dbReference>
<evidence type="ECO:0000256" key="1">
    <source>
        <dbReference type="ARBA" id="ARBA00004141"/>
    </source>
</evidence>
<feature type="transmembrane region" description="Helical" evidence="11">
    <location>
        <begin position="191"/>
        <end position="216"/>
    </location>
</feature>
<evidence type="ECO:0000256" key="2">
    <source>
        <dbReference type="ARBA" id="ARBA00022448"/>
    </source>
</evidence>
<dbReference type="InterPro" id="IPR046342">
    <property type="entry name" value="CBS_dom_sf"/>
</dbReference>
<accession>A0A6M8HWK0</accession>
<evidence type="ECO:0000256" key="6">
    <source>
        <dbReference type="ARBA" id="ARBA00023136"/>
    </source>
</evidence>
<dbReference type="InterPro" id="IPR050368">
    <property type="entry name" value="ClC-type_chloride_channel"/>
</dbReference>
<feature type="transmembrane region" description="Helical" evidence="11">
    <location>
        <begin position="395"/>
        <end position="421"/>
    </location>
</feature>
<dbReference type="SUPFAM" id="SSF54631">
    <property type="entry name" value="CBS-domain pair"/>
    <property type="match status" value="1"/>
</dbReference>
<gene>
    <name evidence="13" type="ORF">HN018_08530</name>
</gene>
<dbReference type="EMBL" id="CP053708">
    <property type="protein sequence ID" value="QKE92527.1"/>
    <property type="molecule type" value="Genomic_DNA"/>
</dbReference>
<dbReference type="SUPFAM" id="SSF81340">
    <property type="entry name" value="Clc chloride channel"/>
    <property type="match status" value="1"/>
</dbReference>